<gene>
    <name evidence="6" type="ORF">ACFOEB_04325</name>
</gene>
<organism evidence="6 7">
    <name type="scientific">Gilvimarinus japonicus</name>
    <dbReference type="NCBI Taxonomy" id="1796469"/>
    <lineage>
        <taxon>Bacteria</taxon>
        <taxon>Pseudomonadati</taxon>
        <taxon>Pseudomonadota</taxon>
        <taxon>Gammaproteobacteria</taxon>
        <taxon>Cellvibrionales</taxon>
        <taxon>Cellvibrionaceae</taxon>
        <taxon>Gilvimarinus</taxon>
    </lineage>
</organism>
<evidence type="ECO:0000256" key="4">
    <source>
        <dbReference type="SAM" id="SignalP"/>
    </source>
</evidence>
<feature type="domain" description="GH26" evidence="5">
    <location>
        <begin position="15"/>
        <end position="353"/>
    </location>
</feature>
<comment type="similarity">
    <text evidence="3">Belongs to the glycosyl hydrolase 26 family.</text>
</comment>
<dbReference type="InterPro" id="IPR017853">
    <property type="entry name" value="GH"/>
</dbReference>
<evidence type="ECO:0000256" key="3">
    <source>
        <dbReference type="PROSITE-ProRule" id="PRU01100"/>
    </source>
</evidence>
<evidence type="ECO:0000259" key="5">
    <source>
        <dbReference type="PROSITE" id="PS51764"/>
    </source>
</evidence>
<dbReference type="RefSeq" id="WP_382414658.1">
    <property type="nucleotide sequence ID" value="NZ_AP031500.1"/>
</dbReference>
<keyword evidence="2 3" id="KW-0326">Glycosidase</keyword>
<dbReference type="InterPro" id="IPR022790">
    <property type="entry name" value="GH26_dom"/>
</dbReference>
<sequence>MNRISTVFAFVGLCVLSGTVMADTPEPADGVLVLAGQNLRATHAYYYDERLPKPAGFSDYISYDVDQPYAANAPDAPRSYRGNEALLAPTNWGAGVQCVDCILQEPALDPAVVNIGFYMAGPKDVDGQQCRGTPKCNAYKIASGEYDAYLDEFARWAKSLNALVLLRIGYEFDGEWNNYDPAQFKAAFKYIHQYMDNKGVDNIEYVLHSVGAASRETLLAYYPEPDEASSKYVDWIGYSYFTIDPESRGVNELALARERGIKAFIGEAAPHTGDCTKQIDMATNPALAMRWIDGFISHIERNKDVIGAIAYINADWSDTVYSPMWTEQTDQGCNGFFAQSNSRLNDNDQVIRYWAKKISAPLFINQDRAREWLKKTSRSL</sequence>
<feature type="active site" description="Proton donor" evidence="3">
    <location>
        <position position="171"/>
    </location>
</feature>
<dbReference type="SUPFAM" id="SSF51445">
    <property type="entry name" value="(Trans)glycosidases"/>
    <property type="match status" value="1"/>
</dbReference>
<dbReference type="PROSITE" id="PS51764">
    <property type="entry name" value="GH26"/>
    <property type="match status" value="1"/>
</dbReference>
<feature type="active site" description="Nucleophile" evidence="3">
    <location>
        <position position="267"/>
    </location>
</feature>
<protein>
    <recommendedName>
        <fullName evidence="5">GH26 domain-containing protein</fullName>
    </recommendedName>
</protein>
<reference evidence="7" key="1">
    <citation type="journal article" date="2019" name="Int. J. Syst. Evol. Microbiol.">
        <title>The Global Catalogue of Microorganisms (GCM) 10K type strain sequencing project: providing services to taxonomists for standard genome sequencing and annotation.</title>
        <authorList>
            <consortium name="The Broad Institute Genomics Platform"/>
            <consortium name="The Broad Institute Genome Sequencing Center for Infectious Disease"/>
            <person name="Wu L."/>
            <person name="Ma J."/>
        </authorList>
    </citation>
    <scope>NUCLEOTIDE SEQUENCE [LARGE SCALE GENOMIC DNA]</scope>
    <source>
        <strain evidence="7">KCTC 52141</strain>
    </source>
</reference>
<proteinExistence type="inferred from homology"/>
<dbReference type="Gene3D" id="3.20.20.80">
    <property type="entry name" value="Glycosidases"/>
    <property type="match status" value="1"/>
</dbReference>
<name>A0ABV7HPF9_9GAMM</name>
<feature type="chain" id="PRO_5045612762" description="GH26 domain-containing protein" evidence="4">
    <location>
        <begin position="23"/>
        <end position="380"/>
    </location>
</feature>
<keyword evidence="1 3" id="KW-0378">Hydrolase</keyword>
<evidence type="ECO:0000256" key="2">
    <source>
        <dbReference type="ARBA" id="ARBA00023295"/>
    </source>
</evidence>
<evidence type="ECO:0000313" key="6">
    <source>
        <dbReference type="EMBL" id="MFC3154420.1"/>
    </source>
</evidence>
<accession>A0ABV7HPF9</accession>
<dbReference type="EMBL" id="JBHRTL010000004">
    <property type="protein sequence ID" value="MFC3154420.1"/>
    <property type="molecule type" value="Genomic_DNA"/>
</dbReference>
<keyword evidence="4" id="KW-0732">Signal</keyword>
<evidence type="ECO:0000256" key="1">
    <source>
        <dbReference type="ARBA" id="ARBA00022801"/>
    </source>
</evidence>
<dbReference type="Proteomes" id="UP001595548">
    <property type="component" value="Unassembled WGS sequence"/>
</dbReference>
<comment type="caution">
    <text evidence="6">The sequence shown here is derived from an EMBL/GenBank/DDBJ whole genome shotgun (WGS) entry which is preliminary data.</text>
</comment>
<feature type="signal peptide" evidence="4">
    <location>
        <begin position="1"/>
        <end position="22"/>
    </location>
</feature>
<evidence type="ECO:0000313" key="7">
    <source>
        <dbReference type="Proteomes" id="UP001595548"/>
    </source>
</evidence>
<keyword evidence="7" id="KW-1185">Reference proteome</keyword>